<dbReference type="Proteomes" id="UP000749559">
    <property type="component" value="Unassembled WGS sequence"/>
</dbReference>
<comment type="caution">
    <text evidence="1">The sequence shown here is derived from an EMBL/GenBank/DDBJ whole genome shotgun (WGS) entry which is preliminary data.</text>
</comment>
<keyword evidence="2" id="KW-1185">Reference proteome</keyword>
<reference evidence="1" key="1">
    <citation type="submission" date="2022-03" db="EMBL/GenBank/DDBJ databases">
        <authorList>
            <person name="Martin C."/>
        </authorList>
    </citation>
    <scope>NUCLEOTIDE SEQUENCE</scope>
</reference>
<sequence length="227" mass="25834">MGVLVECHGIFQIIMGVLVECHGIFQIIMGVLVECHGIFQIIMGVLVECHGIFQISMGVLVECHGIFQIIMGVLVEYHGIFQIIMGVLVECHGIFQISMGVLVECHGIFQHYQKSTYIICIISIYIRLSHPAHIHLYNNRVLLLIMPMSLWQFISVCGPLKINWRFVPYLKLMTFEVNITICLKHCFCSILFCILVAGATSFVKLTYNMLLFFTSFVFSDEAYNVSE</sequence>
<protein>
    <submittedName>
        <fullName evidence="1">Uncharacterized protein</fullName>
    </submittedName>
</protein>
<evidence type="ECO:0000313" key="2">
    <source>
        <dbReference type="Proteomes" id="UP000749559"/>
    </source>
</evidence>
<accession>A0A8J1XQ78</accession>
<gene>
    <name evidence="1" type="ORF">OFUS_LOCUS26290</name>
</gene>
<dbReference type="AlphaFoldDB" id="A0A8J1XQ78"/>
<proteinExistence type="predicted"/>
<organism evidence="1 2">
    <name type="scientific">Owenia fusiformis</name>
    <name type="common">Polychaete worm</name>
    <dbReference type="NCBI Taxonomy" id="6347"/>
    <lineage>
        <taxon>Eukaryota</taxon>
        <taxon>Metazoa</taxon>
        <taxon>Spiralia</taxon>
        <taxon>Lophotrochozoa</taxon>
        <taxon>Annelida</taxon>
        <taxon>Polychaeta</taxon>
        <taxon>Sedentaria</taxon>
        <taxon>Canalipalpata</taxon>
        <taxon>Sabellida</taxon>
        <taxon>Oweniida</taxon>
        <taxon>Oweniidae</taxon>
        <taxon>Owenia</taxon>
    </lineage>
</organism>
<evidence type="ECO:0000313" key="1">
    <source>
        <dbReference type="EMBL" id="CAH1802633.1"/>
    </source>
</evidence>
<dbReference type="EMBL" id="CAIIXF020000012">
    <property type="protein sequence ID" value="CAH1802633.1"/>
    <property type="molecule type" value="Genomic_DNA"/>
</dbReference>
<name>A0A8J1XQ78_OWEFU</name>